<gene>
    <name evidence="3" type="ORF">EJ065_4005</name>
</gene>
<dbReference type="Pfam" id="PF20032">
    <property type="entry name" value="ADYC"/>
    <property type="match status" value="1"/>
</dbReference>
<dbReference type="InterPro" id="IPR045426">
    <property type="entry name" value="ADYC"/>
</dbReference>
<dbReference type="AlphaFoldDB" id="A0A410RUJ9"/>
<dbReference type="EMBL" id="CP034669">
    <property type="protein sequence ID" value="QAT85565.1"/>
    <property type="molecule type" value="Genomic_DNA"/>
</dbReference>
<sequence>MATMTTWKRGLLGALCLGGAVAWAEPPPSNSAQGTQLHGSGRFEFINVPLRSVEVPEAAGEATCRPPTATVVAGRLRVTQSCTVEGAPIPVMRIFEGPSLEKAVFRAPFEGRTVKLVIESVRCHEDITPPTSACDTVNVNAGKARWEYRVQAFTDDRTATPLCPTGSGYALSVPHAWSTSGDLLENPNFFTFACAPKNESSSSKPFFVGGGVIAKCIDWGYPPWATEYPESVAREYHQLCTRMAVADYCGEGRSNTLDGTPLAFMGPENAAVLSQDGHLPATLAPDGYALEAVWTMDSCGLARPLCLGKKRWDTLVADATCVDQALKIPATKQTCEELDFLGTAQRMLVSYSLFIDRALVLFKKDSTDYVTTTAVTGIPGESAGGALPGAFVLAMEGLGSAAPKGHSPVRVEGPILSPSLPNDVMARMKPFIKALYRCGTSTGRMLLTDRSDCELAAGYSRRPLAGDQAIEGFIYSSVDPEREGQRRPLKLWRHPTLGVYATATVNPGGFTFVRDLGYLPAVGQLPGRDL</sequence>
<feature type="chain" id="PRO_5019306010" description="ADYC domain-containing protein" evidence="1">
    <location>
        <begin position="25"/>
        <end position="530"/>
    </location>
</feature>
<evidence type="ECO:0000313" key="3">
    <source>
        <dbReference type="EMBL" id="QAT85565.1"/>
    </source>
</evidence>
<proteinExistence type="predicted"/>
<feature type="domain" description="ADYC" evidence="2">
    <location>
        <begin position="138"/>
        <end position="312"/>
    </location>
</feature>
<reference evidence="3 4" key="1">
    <citation type="submission" date="2018-12" db="EMBL/GenBank/DDBJ databases">
        <title>Complete Genome Sequence of the Corallopyronin A producing Myxobacterium Corallococcus coralloides B035.</title>
        <authorList>
            <person name="Bouhired S.M."/>
            <person name="Rupp O."/>
            <person name="Blom J."/>
            <person name="Schaeberle T.F."/>
            <person name="Kehraus S."/>
            <person name="Schiefer A."/>
            <person name="Pfarr K."/>
            <person name="Goesmann A."/>
            <person name="Hoerauf A."/>
            <person name="Koenig G.M."/>
        </authorList>
    </citation>
    <scope>NUCLEOTIDE SEQUENCE [LARGE SCALE GENOMIC DNA]</scope>
    <source>
        <strain evidence="3 4">B035</strain>
    </source>
</reference>
<protein>
    <recommendedName>
        <fullName evidence="2">ADYC domain-containing protein</fullName>
    </recommendedName>
</protein>
<keyword evidence="1" id="KW-0732">Signal</keyword>
<name>A0A410RUJ9_CORCK</name>
<evidence type="ECO:0000313" key="4">
    <source>
        <dbReference type="Proteomes" id="UP000288758"/>
    </source>
</evidence>
<evidence type="ECO:0000256" key="1">
    <source>
        <dbReference type="SAM" id="SignalP"/>
    </source>
</evidence>
<organism evidence="3 4">
    <name type="scientific">Corallococcus coralloides</name>
    <name type="common">Myxococcus coralloides</name>
    <dbReference type="NCBI Taxonomy" id="184914"/>
    <lineage>
        <taxon>Bacteria</taxon>
        <taxon>Pseudomonadati</taxon>
        <taxon>Myxococcota</taxon>
        <taxon>Myxococcia</taxon>
        <taxon>Myxococcales</taxon>
        <taxon>Cystobacterineae</taxon>
        <taxon>Myxococcaceae</taxon>
        <taxon>Corallococcus</taxon>
    </lineage>
</organism>
<accession>A0A410RUJ9</accession>
<evidence type="ECO:0000259" key="2">
    <source>
        <dbReference type="Pfam" id="PF20032"/>
    </source>
</evidence>
<dbReference type="Proteomes" id="UP000288758">
    <property type="component" value="Chromosome"/>
</dbReference>
<feature type="signal peptide" evidence="1">
    <location>
        <begin position="1"/>
        <end position="24"/>
    </location>
</feature>